<organism evidence="2 3">
    <name type="scientific">Colletotrichum asianum</name>
    <dbReference type="NCBI Taxonomy" id="702518"/>
    <lineage>
        <taxon>Eukaryota</taxon>
        <taxon>Fungi</taxon>
        <taxon>Dikarya</taxon>
        <taxon>Ascomycota</taxon>
        <taxon>Pezizomycotina</taxon>
        <taxon>Sordariomycetes</taxon>
        <taxon>Hypocreomycetidae</taxon>
        <taxon>Glomerellales</taxon>
        <taxon>Glomerellaceae</taxon>
        <taxon>Colletotrichum</taxon>
        <taxon>Colletotrichum gloeosporioides species complex</taxon>
    </lineage>
</organism>
<dbReference type="Proteomes" id="UP000434172">
    <property type="component" value="Unassembled WGS sequence"/>
</dbReference>
<dbReference type="PANTHER" id="PTHR33112:SF12">
    <property type="entry name" value="HETEROKARYON INCOMPATIBILITY DOMAIN-CONTAINING PROTEIN"/>
    <property type="match status" value="1"/>
</dbReference>
<accession>A0A8H3ZUV6</accession>
<dbReference type="InterPro" id="IPR010730">
    <property type="entry name" value="HET"/>
</dbReference>
<evidence type="ECO:0000313" key="3">
    <source>
        <dbReference type="Proteomes" id="UP000434172"/>
    </source>
</evidence>
<sequence>MQTLCKYCRDIPFRSLARKQPLFDRLASFPLGNLGRIAASDCPFCHVVTQAVQLELIPALNDEWQEVFICWSEDLGLAASGAFYVYGSRRCIICFAGGNEESPGTFQGRVLLRPKIEHFIDFERISQWISSCETGHASTCGQETKSFSDAYPGLDVLRLIDVHDLCLVEVKDTRPYIALSYVWGGISTFRMTRATLPRFLKQKALEPLLRIPETIRDTIELARRLNIRYIWVDAFCLIQDDTEDLLQDISVMDNIFERSWLTAVAASGHTANYGLPGFSGCSRVPREATVIQPDISMTVFMDLDGMLESTVYQTRGWTFQESSLSHRALYFFENEVFFRCRRADVSECCIDQAHNPILAAHEDILSILSAPKDLKLAMELLNPLRDYACILEHYTTRVLSDPCDTIRALAGIIRRVEDKLGQEIIEGLPAGRLERFMLFRSASGGNLSRRRSEFPSWSWAGWHDQITLEPPIWREPMRGYTWNETRHWVSWYKRDASGAVRKLSNHYKADGFYSSRVPISGCDRYEPKFSALFGINIKKPGQITDIGPSNETASYPVLQFWTLAVYFRVSIPYSLSGKSEFCGKDAIPRGRLQTDNLEEMTESELEDVFEVILLSENIERNSSDDPWVFDNVMLLDNRHHPPERRGLGQLGLSDLGQSLFPGPQWKQITLR</sequence>
<dbReference type="OrthoDB" id="2958217at2759"/>
<reference evidence="2 3" key="1">
    <citation type="submission" date="2019-12" db="EMBL/GenBank/DDBJ databases">
        <title>A genome sequence resource for the geographically widespread anthracnose pathogen Colletotrichum asianum.</title>
        <authorList>
            <person name="Meng Y."/>
        </authorList>
    </citation>
    <scope>NUCLEOTIDE SEQUENCE [LARGE SCALE GENOMIC DNA]</scope>
    <source>
        <strain evidence="2 3">ICMP 18580</strain>
    </source>
</reference>
<protein>
    <recommendedName>
        <fullName evidence="1">Heterokaryon incompatibility domain-containing protein</fullName>
    </recommendedName>
</protein>
<evidence type="ECO:0000259" key="1">
    <source>
        <dbReference type="Pfam" id="PF06985"/>
    </source>
</evidence>
<gene>
    <name evidence="2" type="ORF">GQ607_008379</name>
</gene>
<comment type="caution">
    <text evidence="2">The sequence shown here is derived from an EMBL/GenBank/DDBJ whole genome shotgun (WGS) entry which is preliminary data.</text>
</comment>
<dbReference type="AlphaFoldDB" id="A0A8H3ZUV6"/>
<feature type="domain" description="Heterokaryon incompatibility" evidence="1">
    <location>
        <begin position="176"/>
        <end position="321"/>
    </location>
</feature>
<dbReference type="PANTHER" id="PTHR33112">
    <property type="entry name" value="DOMAIN PROTEIN, PUTATIVE-RELATED"/>
    <property type="match status" value="1"/>
</dbReference>
<evidence type="ECO:0000313" key="2">
    <source>
        <dbReference type="EMBL" id="KAF0324430.1"/>
    </source>
</evidence>
<dbReference type="EMBL" id="WOWK01000044">
    <property type="protein sequence ID" value="KAF0324430.1"/>
    <property type="molecule type" value="Genomic_DNA"/>
</dbReference>
<proteinExistence type="predicted"/>
<dbReference type="Pfam" id="PF06985">
    <property type="entry name" value="HET"/>
    <property type="match status" value="1"/>
</dbReference>
<keyword evidence="3" id="KW-1185">Reference proteome</keyword>
<name>A0A8H3ZUV6_9PEZI</name>